<dbReference type="EMBL" id="JASPKY010000413">
    <property type="protein sequence ID" value="KAK9701445.1"/>
    <property type="molecule type" value="Genomic_DNA"/>
</dbReference>
<evidence type="ECO:0000256" key="9">
    <source>
        <dbReference type="SAM" id="Phobius"/>
    </source>
</evidence>
<proteinExistence type="inferred from homology"/>
<accession>A0AAW1JE60</accession>
<feature type="transmembrane region" description="Helical" evidence="9">
    <location>
        <begin position="114"/>
        <end position="139"/>
    </location>
</feature>
<keyword evidence="7 8" id="KW-0456">Lyase</keyword>
<dbReference type="PANTHER" id="PTHR12922">
    <property type="entry name" value="UBIQUINONE BIOSYNTHESIS PROTEIN"/>
    <property type="match status" value="1"/>
</dbReference>
<keyword evidence="9" id="KW-0812">Transmembrane</keyword>
<keyword evidence="6 8" id="KW-0472">Membrane</keyword>
<evidence type="ECO:0000256" key="8">
    <source>
        <dbReference type="HAMAP-Rule" id="MF_03111"/>
    </source>
</evidence>
<keyword evidence="9" id="KW-1133">Transmembrane helix</keyword>
<sequence length="538" mass="60943">MMRMNIKADEKSCQRSSALFCVTTLLLTSVANKYCSFYGGPTNQRSSALFCVTTLLLTSVANKYCSFYGGPTSQFQEFSKLLVTVVILFVGKRCNIVSFPGLSLDVLKAVLPLTLIHLCRLLFTLGGIAELSTSLVILLKKSSIIVALITERIFLEAKINLSVQISVVTIIIGALLAVSVDFSFDFLRSVYLLINVLLFVAYLILNSLCKDRLHQLRTQHYLAGICTKQSFEVFVTALFAINKTYRNLIMIRYVGRAAALSNRAMSVAAEPAPQISNDFEEEFHKNHIPISLFQRVFLGIGSAAVCIMDPTRPEMIACMGETTGDMAIKHMLHQMENSQEGSEILKKQPRINSKTVDLEKLKTYPEGTLGKIYTDFLRINNVTPDSRSPVTFVEDIKLAYVMQRYREVHDLVHTILQMPTNMLEDIKLAYVMQRYREVHDLVHTILQMPTNMLGEISVKWVEGIQTKLPMCIGGAVFGPLRLKPKNRETYKKYYLPWAIRTGMEAKFLLNVYYEQRWEQPLVDILEELNVTPLKIPMK</sequence>
<comment type="subunit">
    <text evidence="8">Component of a multi-subunit COQ enzyme complex.</text>
</comment>
<feature type="binding site" evidence="8">
    <location>
        <position position="440"/>
    </location>
    <ligand>
        <name>Zn(2+)</name>
        <dbReference type="ChEBI" id="CHEBI:29105"/>
    </ligand>
</feature>
<dbReference type="GO" id="GO:0008270">
    <property type="term" value="F:zinc ion binding"/>
    <property type="evidence" value="ECO:0007669"/>
    <property type="project" value="UniProtKB-UniRule"/>
</dbReference>
<dbReference type="GO" id="GO:0031314">
    <property type="term" value="C:extrinsic component of mitochondrial inner membrane"/>
    <property type="evidence" value="ECO:0007669"/>
    <property type="project" value="UniProtKB-UniRule"/>
</dbReference>
<keyword evidence="3 8" id="KW-0999">Mitochondrion inner membrane</keyword>
<feature type="transmembrane region" description="Helical" evidence="9">
    <location>
        <begin position="221"/>
        <end position="241"/>
    </location>
</feature>
<feature type="transmembrane region" description="Helical" evidence="9">
    <location>
        <begin position="47"/>
        <end position="69"/>
    </location>
</feature>
<comment type="function">
    <text evidence="8">Lyase that catalyzes the C1-decarboxylation of 4-hydroxy-3-methoxy-5-(all-trans-polyprenyl)benzoic acid into 2-methoxy-6-(all-trans-polyprenyl)phenol during ubiquinone biosynthesis.</text>
</comment>
<evidence type="ECO:0000256" key="4">
    <source>
        <dbReference type="ARBA" id="ARBA00022833"/>
    </source>
</evidence>
<dbReference type="Pfam" id="PF05019">
    <property type="entry name" value="Coq4"/>
    <property type="match status" value="1"/>
</dbReference>
<dbReference type="HAMAP" id="MF_03111">
    <property type="entry name" value="Coq4"/>
    <property type="match status" value="1"/>
</dbReference>
<evidence type="ECO:0000313" key="11">
    <source>
        <dbReference type="Proteomes" id="UP001458880"/>
    </source>
</evidence>
<dbReference type="AlphaFoldDB" id="A0AAW1JE60"/>
<feature type="transmembrane region" description="Helical" evidence="9">
    <location>
        <begin position="159"/>
        <end position="178"/>
    </location>
</feature>
<gene>
    <name evidence="10" type="ORF">QE152_g30595</name>
</gene>
<evidence type="ECO:0000256" key="5">
    <source>
        <dbReference type="ARBA" id="ARBA00023128"/>
    </source>
</evidence>
<keyword evidence="4 8" id="KW-0862">Zinc</keyword>
<feature type="transmembrane region" description="Helical" evidence="9">
    <location>
        <begin position="190"/>
        <end position="209"/>
    </location>
</feature>
<keyword evidence="5 8" id="KW-0496">Mitochondrion</keyword>
<feature type="transmembrane region" description="Helical" evidence="9">
    <location>
        <begin position="81"/>
        <end position="102"/>
    </location>
</feature>
<reference evidence="10 11" key="1">
    <citation type="journal article" date="2024" name="BMC Genomics">
        <title>De novo assembly and annotation of Popillia japonica's genome with initial clues to its potential as an invasive pest.</title>
        <authorList>
            <person name="Cucini C."/>
            <person name="Boschi S."/>
            <person name="Funari R."/>
            <person name="Cardaioli E."/>
            <person name="Iannotti N."/>
            <person name="Marturano G."/>
            <person name="Paoli F."/>
            <person name="Bruttini M."/>
            <person name="Carapelli A."/>
            <person name="Frati F."/>
            <person name="Nardi F."/>
        </authorList>
    </citation>
    <scope>NUCLEOTIDE SEQUENCE [LARGE SCALE GENOMIC DNA]</scope>
    <source>
        <strain evidence="10">DMR45628</strain>
    </source>
</reference>
<evidence type="ECO:0000256" key="1">
    <source>
        <dbReference type="ARBA" id="ARBA00022688"/>
    </source>
</evidence>
<feature type="binding site" evidence="8">
    <location>
        <position position="455"/>
    </location>
    <ligand>
        <name>Zn(2+)</name>
        <dbReference type="ChEBI" id="CHEBI:29105"/>
    </ligand>
</feature>
<name>A0AAW1JE60_POPJA</name>
<protein>
    <recommendedName>
        <fullName evidence="8">Ubiquinone biosynthesis protein COQ4 homolog, mitochondrial</fullName>
    </recommendedName>
    <alternativeName>
        <fullName evidence="8">4-hydroxy-3-methoxy-5-polyprenylbenzoate decarboxylase</fullName>
        <ecNumber evidence="8">4.1.1.130</ecNumber>
    </alternativeName>
    <alternativeName>
        <fullName evidence="8">Coenzyme Q biosynthesis protein 4 homolog</fullName>
    </alternativeName>
</protein>
<comment type="cofactor">
    <cofactor evidence="8">
        <name>Zn(2+)</name>
        <dbReference type="ChEBI" id="CHEBI:29105"/>
    </cofactor>
</comment>
<evidence type="ECO:0000256" key="2">
    <source>
        <dbReference type="ARBA" id="ARBA00022723"/>
    </source>
</evidence>
<dbReference type="EC" id="4.1.1.130" evidence="8"/>
<evidence type="ECO:0000256" key="7">
    <source>
        <dbReference type="ARBA" id="ARBA00023239"/>
    </source>
</evidence>
<feature type="binding site" evidence="8">
    <location>
        <position position="443"/>
    </location>
    <ligand>
        <name>Zn(2+)</name>
        <dbReference type="ChEBI" id="CHEBI:29105"/>
    </ligand>
</feature>
<dbReference type="GO" id="GO:0120539">
    <property type="term" value="F:4-hydroxy-3-methoxy-5-polyprenylbenzoate decarboxylase activity"/>
    <property type="evidence" value="ECO:0007669"/>
    <property type="project" value="UniProtKB-EC"/>
</dbReference>
<keyword evidence="2 8" id="KW-0479">Metal-binding</keyword>
<comment type="similarity">
    <text evidence="8">Belongs to the COQ4 family.</text>
</comment>
<dbReference type="PANTHER" id="PTHR12922:SF7">
    <property type="entry name" value="UBIQUINONE BIOSYNTHESIS PROTEIN COQ4 HOMOLOG, MITOCHONDRIAL"/>
    <property type="match status" value="1"/>
</dbReference>
<comment type="pathway">
    <text evidence="8">Cofactor biosynthesis; ubiquinone biosynthesis.</text>
</comment>
<feature type="binding site" evidence="8">
    <location>
        <position position="439"/>
    </location>
    <ligand>
        <name>Zn(2+)</name>
        <dbReference type="ChEBI" id="CHEBI:29105"/>
    </ligand>
</feature>
<organism evidence="10 11">
    <name type="scientific">Popillia japonica</name>
    <name type="common">Japanese beetle</name>
    <dbReference type="NCBI Taxonomy" id="7064"/>
    <lineage>
        <taxon>Eukaryota</taxon>
        <taxon>Metazoa</taxon>
        <taxon>Ecdysozoa</taxon>
        <taxon>Arthropoda</taxon>
        <taxon>Hexapoda</taxon>
        <taxon>Insecta</taxon>
        <taxon>Pterygota</taxon>
        <taxon>Neoptera</taxon>
        <taxon>Endopterygota</taxon>
        <taxon>Coleoptera</taxon>
        <taxon>Polyphaga</taxon>
        <taxon>Scarabaeiformia</taxon>
        <taxon>Scarabaeidae</taxon>
        <taxon>Rutelinae</taxon>
        <taxon>Popillia</taxon>
    </lineage>
</organism>
<dbReference type="Proteomes" id="UP001458880">
    <property type="component" value="Unassembled WGS sequence"/>
</dbReference>
<evidence type="ECO:0000313" key="10">
    <source>
        <dbReference type="EMBL" id="KAK9701445.1"/>
    </source>
</evidence>
<dbReference type="InterPro" id="IPR027540">
    <property type="entry name" value="Coq4_euk"/>
</dbReference>
<keyword evidence="1 8" id="KW-0831">Ubiquinone biosynthesis</keyword>
<comment type="catalytic activity">
    <reaction evidence="8">
        <text>a 4-hydroxy-3-methoxy-5-(all-trans-polyprenyl)benzoate + H(+) = a 2-methoxy-6-(all-trans-polyprenyl)phenol + CO2</text>
        <dbReference type="Rhea" id="RHEA:81179"/>
        <dbReference type="Rhea" id="RHEA-COMP:9551"/>
        <dbReference type="Rhea" id="RHEA-COMP:10931"/>
        <dbReference type="ChEBI" id="CHEBI:15378"/>
        <dbReference type="ChEBI" id="CHEBI:16526"/>
        <dbReference type="ChEBI" id="CHEBI:62731"/>
        <dbReference type="ChEBI" id="CHEBI:84443"/>
        <dbReference type="EC" id="4.1.1.130"/>
    </reaction>
</comment>
<keyword evidence="11" id="KW-1185">Reference proteome</keyword>
<comment type="subcellular location">
    <subcellularLocation>
        <location evidence="8">Mitochondrion inner membrane</location>
        <topology evidence="8">Peripheral membrane protein</topology>
        <orientation evidence="8">Matrix side</orientation>
    </subcellularLocation>
</comment>
<evidence type="ECO:0000256" key="3">
    <source>
        <dbReference type="ARBA" id="ARBA00022792"/>
    </source>
</evidence>
<dbReference type="InterPro" id="IPR007715">
    <property type="entry name" value="Coq4"/>
</dbReference>
<comment type="caution">
    <text evidence="10">The sequence shown here is derived from an EMBL/GenBank/DDBJ whole genome shotgun (WGS) entry which is preliminary data.</text>
</comment>
<evidence type="ECO:0000256" key="6">
    <source>
        <dbReference type="ARBA" id="ARBA00023136"/>
    </source>
</evidence>